<feature type="active site" description="Proton acceptor" evidence="11">
    <location>
        <position position="351"/>
    </location>
</feature>
<dbReference type="GO" id="GO:0006635">
    <property type="term" value="P:fatty acid beta-oxidation"/>
    <property type="evidence" value="ECO:0007669"/>
    <property type="project" value="TreeGrafter"/>
</dbReference>
<keyword evidence="8" id="KW-0576">Peroxisome</keyword>
<evidence type="ECO:0000256" key="10">
    <source>
        <dbReference type="ARBA" id="ARBA00048527"/>
    </source>
</evidence>
<evidence type="ECO:0000256" key="9">
    <source>
        <dbReference type="ARBA" id="ARBA00023315"/>
    </source>
</evidence>
<comment type="catalytic activity">
    <reaction evidence="10">
        <text>succinyl-CoA + acetyl-CoA = 3-oxoadipyl-CoA + CoA</text>
        <dbReference type="Rhea" id="RHEA:19481"/>
        <dbReference type="ChEBI" id="CHEBI:57287"/>
        <dbReference type="ChEBI" id="CHEBI:57288"/>
        <dbReference type="ChEBI" id="CHEBI:57292"/>
        <dbReference type="ChEBI" id="CHEBI:57348"/>
        <dbReference type="EC" id="2.3.1.174"/>
    </reaction>
</comment>
<accession>A0A0Q0T486</accession>
<comment type="similarity">
    <text evidence="3 12">Belongs to the thiolase-like superfamily. Thiolase family.</text>
</comment>
<dbReference type="InterPro" id="IPR050215">
    <property type="entry name" value="Thiolase-like_sf_Thiolase"/>
</dbReference>
<keyword evidence="4 12" id="KW-0808">Transferase</keyword>
<keyword evidence="9 12" id="KW-0012">Acyltransferase</keyword>
<dbReference type="CDD" id="cd00751">
    <property type="entry name" value="thiolase"/>
    <property type="match status" value="1"/>
</dbReference>
<evidence type="ECO:0000259" key="14">
    <source>
        <dbReference type="Pfam" id="PF02803"/>
    </source>
</evidence>
<evidence type="ECO:0000256" key="4">
    <source>
        <dbReference type="ARBA" id="ARBA00022679"/>
    </source>
</evidence>
<comment type="subcellular location">
    <subcellularLocation>
        <location evidence="1">Peroxisome</location>
    </subcellularLocation>
</comment>
<gene>
    <name evidence="15" type="ORF">AQS70_07820</name>
</gene>
<keyword evidence="6" id="KW-0809">Transit peptide</keyword>
<dbReference type="EMBL" id="LLWH01000090">
    <property type="protein sequence ID" value="KQB54352.1"/>
    <property type="molecule type" value="Genomic_DNA"/>
</dbReference>
<evidence type="ECO:0000259" key="13">
    <source>
        <dbReference type="Pfam" id="PF00108"/>
    </source>
</evidence>
<evidence type="ECO:0000256" key="1">
    <source>
        <dbReference type="ARBA" id="ARBA00004275"/>
    </source>
</evidence>
<organism evidence="15 16">
    <name type="scientific">Pseudomonas endophytica</name>
    <dbReference type="NCBI Taxonomy" id="1563157"/>
    <lineage>
        <taxon>Bacteria</taxon>
        <taxon>Pseudomonadati</taxon>
        <taxon>Pseudomonadota</taxon>
        <taxon>Gammaproteobacteria</taxon>
        <taxon>Pseudomonadales</taxon>
        <taxon>Pseudomonadaceae</taxon>
        <taxon>Pseudomonas</taxon>
    </lineage>
</organism>
<keyword evidence="16" id="KW-1185">Reference proteome</keyword>
<dbReference type="GO" id="GO:0010124">
    <property type="term" value="P:phenylacetate catabolic process"/>
    <property type="evidence" value="ECO:0007669"/>
    <property type="project" value="TreeGrafter"/>
</dbReference>
<dbReference type="STRING" id="1563157.AQS70_07820"/>
<evidence type="ECO:0000256" key="7">
    <source>
        <dbReference type="ARBA" id="ARBA00023098"/>
    </source>
</evidence>
<dbReference type="RefSeq" id="WP_055102264.1">
    <property type="nucleotide sequence ID" value="NZ_LLWH01000090.1"/>
</dbReference>
<dbReference type="AlphaFoldDB" id="A0A0Q0T486"/>
<dbReference type="GO" id="GO:0033812">
    <property type="term" value="F:3-oxoadipyl-CoA thiolase activity"/>
    <property type="evidence" value="ECO:0007669"/>
    <property type="project" value="UniProtKB-EC"/>
</dbReference>
<proteinExistence type="inferred from homology"/>
<dbReference type="SUPFAM" id="SSF53901">
    <property type="entry name" value="Thiolase-like"/>
    <property type="match status" value="2"/>
</dbReference>
<evidence type="ECO:0000256" key="2">
    <source>
        <dbReference type="ARBA" id="ARBA00005189"/>
    </source>
</evidence>
<protein>
    <submittedName>
        <fullName evidence="15">Acetyl-CoA acetyltransferase</fullName>
    </submittedName>
</protein>
<comment type="pathway">
    <text evidence="2">Lipid metabolism.</text>
</comment>
<evidence type="ECO:0000256" key="8">
    <source>
        <dbReference type="ARBA" id="ARBA00023140"/>
    </source>
</evidence>
<dbReference type="PROSITE" id="PS00737">
    <property type="entry name" value="THIOLASE_2"/>
    <property type="match status" value="1"/>
</dbReference>
<dbReference type="InterPro" id="IPR020616">
    <property type="entry name" value="Thiolase_N"/>
</dbReference>
<dbReference type="PANTHER" id="PTHR43853:SF8">
    <property type="entry name" value="3-KETOACYL-COA THIOLASE, PEROXISOMAL"/>
    <property type="match status" value="1"/>
</dbReference>
<dbReference type="OrthoDB" id="8951704at2"/>
<evidence type="ECO:0000313" key="15">
    <source>
        <dbReference type="EMBL" id="KQB54352.1"/>
    </source>
</evidence>
<evidence type="ECO:0000313" key="16">
    <source>
        <dbReference type="Proteomes" id="UP000050342"/>
    </source>
</evidence>
<keyword evidence="5" id="KW-0276">Fatty acid metabolism</keyword>
<dbReference type="InterPro" id="IPR020617">
    <property type="entry name" value="Thiolase_C"/>
</dbReference>
<dbReference type="PANTHER" id="PTHR43853">
    <property type="entry name" value="3-KETOACYL-COA THIOLASE, PEROXISOMAL"/>
    <property type="match status" value="1"/>
</dbReference>
<dbReference type="PROSITE" id="PS00098">
    <property type="entry name" value="THIOLASE_1"/>
    <property type="match status" value="1"/>
</dbReference>
<evidence type="ECO:0000256" key="6">
    <source>
        <dbReference type="ARBA" id="ARBA00022946"/>
    </source>
</evidence>
<dbReference type="Proteomes" id="UP000050342">
    <property type="component" value="Unassembled WGS sequence"/>
</dbReference>
<dbReference type="PIRSF" id="PIRSF000429">
    <property type="entry name" value="Ac-CoA_Ac_transf"/>
    <property type="match status" value="1"/>
</dbReference>
<reference evidence="15 16" key="1">
    <citation type="submission" date="2015-10" db="EMBL/GenBank/DDBJ databases">
        <title>Pseudomonas helleri sp. nov. and Pseudomonas weihenstephanensis sp. nov., isolated from raw cows milk.</title>
        <authorList>
            <person name="Von Neubeck M."/>
            <person name="Huptas C."/>
            <person name="Wenning M."/>
            <person name="Scherer S."/>
        </authorList>
    </citation>
    <scope>NUCLEOTIDE SEQUENCE [LARGE SCALE GENOMIC DNA]</scope>
    <source>
        <strain evidence="15 16">BSTT44</strain>
    </source>
</reference>
<dbReference type="InterPro" id="IPR016039">
    <property type="entry name" value="Thiolase-like"/>
</dbReference>
<keyword evidence="7" id="KW-0443">Lipid metabolism</keyword>
<feature type="active site" description="Acyl-thioester intermediate" evidence="11">
    <location>
        <position position="90"/>
    </location>
</feature>
<evidence type="ECO:0000256" key="11">
    <source>
        <dbReference type="PIRSR" id="PIRSR000429-1"/>
    </source>
</evidence>
<feature type="domain" description="Thiolase N-terminal" evidence="13">
    <location>
        <begin position="5"/>
        <end position="264"/>
    </location>
</feature>
<dbReference type="Pfam" id="PF00108">
    <property type="entry name" value="Thiolase_N"/>
    <property type="match status" value="1"/>
</dbReference>
<name>A0A0Q0T486_9PSED</name>
<dbReference type="Gene3D" id="3.40.47.10">
    <property type="match status" value="1"/>
</dbReference>
<dbReference type="GO" id="GO:0005737">
    <property type="term" value="C:cytoplasm"/>
    <property type="evidence" value="ECO:0007669"/>
    <property type="project" value="UniProtKB-ARBA"/>
</dbReference>
<feature type="active site" description="Proton acceptor" evidence="11">
    <location>
        <position position="381"/>
    </location>
</feature>
<dbReference type="NCBIfam" id="TIGR01930">
    <property type="entry name" value="AcCoA-C-Actrans"/>
    <property type="match status" value="1"/>
</dbReference>
<dbReference type="FunFam" id="3.40.47.10:FF:000010">
    <property type="entry name" value="Acetyl-CoA acetyltransferase (Thiolase)"/>
    <property type="match status" value="1"/>
</dbReference>
<evidence type="ECO:0000256" key="12">
    <source>
        <dbReference type="RuleBase" id="RU003557"/>
    </source>
</evidence>
<sequence length="397" mass="42599">MQDAVIVAYARSAIGKAYRGAFNHTPMPSLAAPIIQAVLTRAQIQGDDVEELVMGCGRPEGTQGKNIARLSALRAGLPDCVAAQTVSRHCASGLQAIASAAQRIQLEGNAIMLAVGGESISLVQNAHTNEYYGQDPWLLEHRPDAYISMLETAERVASRYGISRADQDDYALLSQQRVAQAQRDGLFDEEIIPMDVITRTVDKASYEYYDKPLRIDRDECNRPSTQREQLAALAPVLEGEDRTVTAGNASQLSDGVAACLLMSAAQARVRAAKPLGIFKGFASAGCAPDEMGIGPVLAVPRLLARHGLSVHDIDLWELNEAFASQVLYCQRQLGIPMQRLNVNGGAIAMGHPYGMSGARMVGHALLEGRRRGARYVVVTMCVGGGQGAAGLFEVCHD</sequence>
<comment type="caution">
    <text evidence="15">The sequence shown here is derived from an EMBL/GenBank/DDBJ whole genome shotgun (WGS) entry which is preliminary data.</text>
</comment>
<dbReference type="InterPro" id="IPR020615">
    <property type="entry name" value="Thiolase_acyl_enz_int_AS"/>
</dbReference>
<feature type="domain" description="Thiolase C-terminal" evidence="14">
    <location>
        <begin position="273"/>
        <end position="393"/>
    </location>
</feature>
<evidence type="ECO:0000256" key="3">
    <source>
        <dbReference type="ARBA" id="ARBA00010982"/>
    </source>
</evidence>
<dbReference type="InterPro" id="IPR002155">
    <property type="entry name" value="Thiolase"/>
</dbReference>
<dbReference type="InterPro" id="IPR020613">
    <property type="entry name" value="Thiolase_CS"/>
</dbReference>
<dbReference type="Pfam" id="PF02803">
    <property type="entry name" value="Thiolase_C"/>
    <property type="match status" value="1"/>
</dbReference>
<evidence type="ECO:0000256" key="5">
    <source>
        <dbReference type="ARBA" id="ARBA00022832"/>
    </source>
</evidence>